<dbReference type="RefSeq" id="WP_168101849.1">
    <property type="nucleotide sequence ID" value="NZ_JAATEN010000007.1"/>
</dbReference>
<gene>
    <name evidence="2" type="ORF">HCK00_12150</name>
</gene>
<dbReference type="Proteomes" id="UP000695264">
    <property type="component" value="Unassembled WGS sequence"/>
</dbReference>
<organism evidence="2 3">
    <name type="scientific">Streptomyces zingiberis</name>
    <dbReference type="NCBI Taxonomy" id="2053010"/>
    <lineage>
        <taxon>Bacteria</taxon>
        <taxon>Bacillati</taxon>
        <taxon>Actinomycetota</taxon>
        <taxon>Actinomycetes</taxon>
        <taxon>Kitasatosporales</taxon>
        <taxon>Streptomycetaceae</taxon>
        <taxon>Streptomyces</taxon>
    </lineage>
</organism>
<protein>
    <submittedName>
        <fullName evidence="2">Uncharacterized protein</fullName>
    </submittedName>
</protein>
<proteinExistence type="predicted"/>
<feature type="transmembrane region" description="Helical" evidence="1">
    <location>
        <begin position="6"/>
        <end position="23"/>
    </location>
</feature>
<keyword evidence="3" id="KW-1185">Reference proteome</keyword>
<evidence type="ECO:0000256" key="1">
    <source>
        <dbReference type="SAM" id="Phobius"/>
    </source>
</evidence>
<evidence type="ECO:0000313" key="3">
    <source>
        <dbReference type="Proteomes" id="UP000695264"/>
    </source>
</evidence>
<keyword evidence="1" id="KW-1133">Transmembrane helix</keyword>
<evidence type="ECO:0000313" key="2">
    <source>
        <dbReference type="EMBL" id="NJQ01260.1"/>
    </source>
</evidence>
<accession>A0ABX1BU67</accession>
<comment type="caution">
    <text evidence="2">The sequence shown here is derived from an EMBL/GenBank/DDBJ whole genome shotgun (WGS) entry which is preliminary data.</text>
</comment>
<sequence length="76" mass="8378">MDVFIGWGMLMMGPILAFLAEPLQKMNASGSKFLYGENRSAKASKVHVWIFRIAGTAFFILGFLIVVGVVQLASQR</sequence>
<keyword evidence="1" id="KW-0472">Membrane</keyword>
<name>A0ABX1BU67_9ACTN</name>
<dbReference type="EMBL" id="JAATEN010000007">
    <property type="protein sequence ID" value="NJQ01260.1"/>
    <property type="molecule type" value="Genomic_DNA"/>
</dbReference>
<reference evidence="2 3" key="1">
    <citation type="submission" date="2020-03" db="EMBL/GenBank/DDBJ databases">
        <title>WGS of actinomycetes isolated from Thailand.</title>
        <authorList>
            <person name="Thawai C."/>
        </authorList>
    </citation>
    <scope>NUCLEOTIDE SEQUENCE [LARGE SCALE GENOMIC DNA]</scope>
    <source>
        <strain evidence="2 3">PLAI 1-29</strain>
    </source>
</reference>
<keyword evidence="1" id="KW-0812">Transmembrane</keyword>
<feature type="transmembrane region" description="Helical" evidence="1">
    <location>
        <begin position="49"/>
        <end position="73"/>
    </location>
</feature>